<keyword evidence="6" id="KW-1185">Reference proteome</keyword>
<dbReference type="InterPro" id="IPR013216">
    <property type="entry name" value="Methyltransf_11"/>
</dbReference>
<dbReference type="InterPro" id="IPR029063">
    <property type="entry name" value="SAM-dependent_MTases_sf"/>
</dbReference>
<gene>
    <name evidence="5" type="ORF">ACFPLB_14655</name>
</gene>
<dbReference type="Pfam" id="PF08241">
    <property type="entry name" value="Methyltransf_11"/>
    <property type="match status" value="1"/>
</dbReference>
<dbReference type="EC" id="2.1.1.-" evidence="5"/>
<reference evidence="6" key="1">
    <citation type="journal article" date="2019" name="Int. J. Syst. Evol. Microbiol.">
        <title>The Global Catalogue of Microorganisms (GCM) 10K type strain sequencing project: providing services to taxonomists for standard genome sequencing and annotation.</title>
        <authorList>
            <consortium name="The Broad Institute Genomics Platform"/>
            <consortium name="The Broad Institute Genome Sequencing Center for Infectious Disease"/>
            <person name="Wu L."/>
            <person name="Ma J."/>
        </authorList>
    </citation>
    <scope>NUCLEOTIDE SEQUENCE [LARGE SCALE GENOMIC DNA]</scope>
    <source>
        <strain evidence="6">CGMCC 4.1415</strain>
    </source>
</reference>
<name>A0ABW0GZV2_9HYPH</name>
<dbReference type="PANTHER" id="PTHR13090:SF1">
    <property type="entry name" value="ARGININE-HYDROXYLASE NDUFAF5, MITOCHONDRIAL"/>
    <property type="match status" value="1"/>
</dbReference>
<evidence type="ECO:0000256" key="3">
    <source>
        <dbReference type="SAM" id="MobiDB-lite"/>
    </source>
</evidence>
<dbReference type="Gene3D" id="3.40.50.150">
    <property type="entry name" value="Vaccinia Virus protein VP39"/>
    <property type="match status" value="1"/>
</dbReference>
<comment type="caution">
    <text evidence="5">The sequence shown here is derived from an EMBL/GenBank/DDBJ whole genome shotgun (WGS) entry which is preliminary data.</text>
</comment>
<dbReference type="SUPFAM" id="SSF53335">
    <property type="entry name" value="S-adenosyl-L-methionine-dependent methyltransferases"/>
    <property type="match status" value="1"/>
</dbReference>
<dbReference type="EMBL" id="JBHSLL010000056">
    <property type="protein sequence ID" value="MFC5387200.1"/>
    <property type="molecule type" value="Genomic_DNA"/>
</dbReference>
<protein>
    <submittedName>
        <fullName evidence="5">Class I SAM-dependent methyltransferase</fullName>
        <ecNumber evidence="5">2.1.1.-</ecNumber>
    </submittedName>
</protein>
<evidence type="ECO:0000259" key="4">
    <source>
        <dbReference type="Pfam" id="PF08241"/>
    </source>
</evidence>
<evidence type="ECO:0000256" key="2">
    <source>
        <dbReference type="ARBA" id="ARBA00022679"/>
    </source>
</evidence>
<dbReference type="PANTHER" id="PTHR13090">
    <property type="entry name" value="ARGININE-HYDROXYLASE NDUFAF5, MITOCHONDRIAL"/>
    <property type="match status" value="1"/>
</dbReference>
<evidence type="ECO:0000313" key="5">
    <source>
        <dbReference type="EMBL" id="MFC5387200.1"/>
    </source>
</evidence>
<sequence length="294" mass="32068">MEHAVHKLFDTNLWLAHKYRALTRKAAGGDFLMQRVASDLNERLSSVGRSFNKAATLFCQTPAAAETIAQTGKAGQILQVECDAAFFTNEKTLLTPFETLPFEPQSLDLVVSLLSMQAMNDIPGLLAQTRRALRPDGLFLAAMAGAGTLAELRESLMAAETELYGGISPRVSPFVDVRDAGALLQRAGLALPVADVETMSVRYDHLFALMADLRAMGETNILASRSRKPVSRAFFSRAAEIYAERFSDPDGRIRASFQIVWLSGWAPDPSQQKPLRPGSAKMSLAEALKHSGNQ</sequence>
<feature type="domain" description="Methyltransferase type 11" evidence="4">
    <location>
        <begin position="92"/>
        <end position="140"/>
    </location>
</feature>
<evidence type="ECO:0000256" key="1">
    <source>
        <dbReference type="ARBA" id="ARBA00022603"/>
    </source>
</evidence>
<dbReference type="GO" id="GO:0032259">
    <property type="term" value="P:methylation"/>
    <property type="evidence" value="ECO:0007669"/>
    <property type="project" value="UniProtKB-KW"/>
</dbReference>
<dbReference type="RefSeq" id="WP_378230948.1">
    <property type="nucleotide sequence ID" value="NZ_JBHSLL010000056.1"/>
</dbReference>
<dbReference type="InterPro" id="IPR050602">
    <property type="entry name" value="Malonyl-ACP_OMT"/>
</dbReference>
<feature type="region of interest" description="Disordered" evidence="3">
    <location>
        <begin position="268"/>
        <end position="294"/>
    </location>
</feature>
<organism evidence="5 6">
    <name type="scientific">Aquamicrobium segne</name>
    <dbReference type="NCBI Taxonomy" id="469547"/>
    <lineage>
        <taxon>Bacteria</taxon>
        <taxon>Pseudomonadati</taxon>
        <taxon>Pseudomonadota</taxon>
        <taxon>Alphaproteobacteria</taxon>
        <taxon>Hyphomicrobiales</taxon>
        <taxon>Phyllobacteriaceae</taxon>
        <taxon>Aquamicrobium</taxon>
    </lineage>
</organism>
<proteinExistence type="predicted"/>
<dbReference type="GO" id="GO:0008168">
    <property type="term" value="F:methyltransferase activity"/>
    <property type="evidence" value="ECO:0007669"/>
    <property type="project" value="UniProtKB-KW"/>
</dbReference>
<evidence type="ECO:0000313" key="6">
    <source>
        <dbReference type="Proteomes" id="UP001596016"/>
    </source>
</evidence>
<dbReference type="Proteomes" id="UP001596016">
    <property type="component" value="Unassembled WGS sequence"/>
</dbReference>
<keyword evidence="1 5" id="KW-0489">Methyltransferase</keyword>
<keyword evidence="2 5" id="KW-0808">Transferase</keyword>
<accession>A0ABW0GZV2</accession>